<evidence type="ECO:0000256" key="9">
    <source>
        <dbReference type="ARBA" id="ARBA00032005"/>
    </source>
</evidence>
<dbReference type="GO" id="GO:0055086">
    <property type="term" value="P:nucleobase-containing small molecule metabolic process"/>
    <property type="evidence" value="ECO:0007669"/>
    <property type="project" value="UniProtKB-ARBA"/>
</dbReference>
<dbReference type="EMBL" id="AP019822">
    <property type="protein sequence ID" value="BBM36424.1"/>
    <property type="molecule type" value="Genomic_DNA"/>
</dbReference>
<comment type="similarity">
    <text evidence="3 15">Belongs to the cytidine and deoxycytidylate deaminase family.</text>
</comment>
<gene>
    <name evidence="18" type="ORF">JCM16774_1356</name>
</gene>
<comment type="function">
    <text evidence="2 15">This enzyme scavenges exogenous and endogenous cytidine and 2'-deoxycytidine for UMP synthesis.</text>
</comment>
<evidence type="ECO:0000259" key="17">
    <source>
        <dbReference type="PROSITE" id="PS51747"/>
    </source>
</evidence>
<dbReference type="GO" id="GO:0004126">
    <property type="term" value="F:cytidine deaminase activity"/>
    <property type="evidence" value="ECO:0007669"/>
    <property type="project" value="UniProtKB-UniRule"/>
</dbReference>
<dbReference type="RefSeq" id="WP_051411761.1">
    <property type="nucleotide sequence ID" value="NZ_AP019822.1"/>
</dbReference>
<comment type="cofactor">
    <cofactor evidence="1 14 15">
        <name>Zn(2+)</name>
        <dbReference type="ChEBI" id="CHEBI:29105"/>
    </cofactor>
</comment>
<protein>
    <recommendedName>
        <fullName evidence="5 15">Cytidine deaminase</fullName>
        <ecNumber evidence="4 15">3.5.4.5</ecNumber>
    </recommendedName>
    <alternativeName>
        <fullName evidence="9 15">Cytidine aminohydrolase</fullName>
    </alternativeName>
</protein>
<evidence type="ECO:0000256" key="15">
    <source>
        <dbReference type="RuleBase" id="RU364006"/>
    </source>
</evidence>
<dbReference type="FunFam" id="3.40.140.10:FF:000008">
    <property type="entry name" value="Cytidine deaminase"/>
    <property type="match status" value="1"/>
</dbReference>
<feature type="coiled-coil region" evidence="16">
    <location>
        <begin position="1"/>
        <end position="28"/>
    </location>
</feature>
<feature type="binding site" evidence="13">
    <location>
        <begin position="54"/>
        <end position="60"/>
    </location>
    <ligand>
        <name>substrate</name>
    </ligand>
</feature>
<evidence type="ECO:0000256" key="8">
    <source>
        <dbReference type="ARBA" id="ARBA00022833"/>
    </source>
</evidence>
<dbReference type="STRING" id="714315.GCA_000516535_01361"/>
<evidence type="ECO:0000256" key="2">
    <source>
        <dbReference type="ARBA" id="ARBA00003949"/>
    </source>
</evidence>
<dbReference type="InterPro" id="IPR006262">
    <property type="entry name" value="Cyt_deam_tetra"/>
</dbReference>
<dbReference type="NCBIfam" id="NF004064">
    <property type="entry name" value="PRK05578.1"/>
    <property type="match status" value="1"/>
</dbReference>
<dbReference type="NCBIfam" id="TIGR01354">
    <property type="entry name" value="cyt_deam_tetra"/>
    <property type="match status" value="1"/>
</dbReference>
<dbReference type="InterPro" id="IPR016193">
    <property type="entry name" value="Cytidine_deaminase-like"/>
</dbReference>
<feature type="binding site" evidence="14">
    <location>
        <position position="98"/>
    </location>
    <ligand>
        <name>Zn(2+)</name>
        <dbReference type="ChEBI" id="CHEBI:29105"/>
        <note>catalytic</note>
    </ligand>
</feature>
<dbReference type="PROSITE" id="PS51747">
    <property type="entry name" value="CYT_DCMP_DEAMINASES_2"/>
    <property type="match status" value="1"/>
</dbReference>
<keyword evidence="8 14" id="KW-0862">Zinc</keyword>
<feature type="binding site" evidence="14">
    <location>
        <position position="65"/>
    </location>
    <ligand>
        <name>Zn(2+)</name>
        <dbReference type="ChEBI" id="CHEBI:29105"/>
        <note>catalytic</note>
    </ligand>
</feature>
<evidence type="ECO:0000256" key="10">
    <source>
        <dbReference type="ARBA" id="ARBA00049252"/>
    </source>
</evidence>
<dbReference type="PANTHER" id="PTHR11644:SF2">
    <property type="entry name" value="CYTIDINE DEAMINASE"/>
    <property type="match status" value="1"/>
</dbReference>
<dbReference type="GO" id="GO:0042802">
    <property type="term" value="F:identical protein binding"/>
    <property type="evidence" value="ECO:0007669"/>
    <property type="project" value="UniProtKB-ARBA"/>
</dbReference>
<accession>A0A510JB74</accession>
<evidence type="ECO:0000256" key="12">
    <source>
        <dbReference type="PIRSR" id="PIRSR606262-1"/>
    </source>
</evidence>
<keyword evidence="16" id="KW-0175">Coiled coil</keyword>
<dbReference type="PANTHER" id="PTHR11644">
    <property type="entry name" value="CYTIDINE DEAMINASE"/>
    <property type="match status" value="1"/>
</dbReference>
<dbReference type="InterPro" id="IPR016192">
    <property type="entry name" value="APOBEC/CMP_deaminase_Zn-bd"/>
</dbReference>
<dbReference type="KEGG" id="lgo:JCM16774_1356"/>
<keyword evidence="6 14" id="KW-0479">Metal-binding</keyword>
<evidence type="ECO:0000256" key="11">
    <source>
        <dbReference type="ARBA" id="ARBA00049558"/>
    </source>
</evidence>
<dbReference type="Proteomes" id="UP000321606">
    <property type="component" value="Chromosome"/>
</dbReference>
<evidence type="ECO:0000256" key="16">
    <source>
        <dbReference type="SAM" id="Coils"/>
    </source>
</evidence>
<comment type="catalytic activity">
    <reaction evidence="11 15">
        <text>cytidine + H2O + H(+) = uridine + NH4(+)</text>
        <dbReference type="Rhea" id="RHEA:16069"/>
        <dbReference type="ChEBI" id="CHEBI:15377"/>
        <dbReference type="ChEBI" id="CHEBI:15378"/>
        <dbReference type="ChEBI" id="CHEBI:16704"/>
        <dbReference type="ChEBI" id="CHEBI:17562"/>
        <dbReference type="ChEBI" id="CHEBI:28938"/>
        <dbReference type="EC" id="3.5.4.5"/>
    </reaction>
</comment>
<evidence type="ECO:0000256" key="5">
    <source>
        <dbReference type="ARBA" id="ARBA00018266"/>
    </source>
</evidence>
<dbReference type="GO" id="GO:0072527">
    <property type="term" value="P:pyrimidine-containing compound metabolic process"/>
    <property type="evidence" value="ECO:0007669"/>
    <property type="project" value="UniProtKB-ARBA"/>
</dbReference>
<organism evidence="18 19">
    <name type="scientific">Pseudoleptotrichia goodfellowii</name>
    <dbReference type="NCBI Taxonomy" id="157692"/>
    <lineage>
        <taxon>Bacteria</taxon>
        <taxon>Fusobacteriati</taxon>
        <taxon>Fusobacteriota</taxon>
        <taxon>Fusobacteriia</taxon>
        <taxon>Fusobacteriales</taxon>
        <taxon>Leptotrichiaceae</taxon>
        <taxon>Pseudoleptotrichia</taxon>
    </lineage>
</organism>
<comment type="catalytic activity">
    <reaction evidence="10 15">
        <text>2'-deoxycytidine + H2O + H(+) = 2'-deoxyuridine + NH4(+)</text>
        <dbReference type="Rhea" id="RHEA:13433"/>
        <dbReference type="ChEBI" id="CHEBI:15377"/>
        <dbReference type="ChEBI" id="CHEBI:15378"/>
        <dbReference type="ChEBI" id="CHEBI:15698"/>
        <dbReference type="ChEBI" id="CHEBI:16450"/>
        <dbReference type="ChEBI" id="CHEBI:28938"/>
        <dbReference type="EC" id="3.5.4.5"/>
    </reaction>
</comment>
<evidence type="ECO:0000256" key="7">
    <source>
        <dbReference type="ARBA" id="ARBA00022801"/>
    </source>
</evidence>
<name>A0A510JB74_9FUSO</name>
<dbReference type="EC" id="3.5.4.5" evidence="4 15"/>
<dbReference type="GO" id="GO:0008270">
    <property type="term" value="F:zinc ion binding"/>
    <property type="evidence" value="ECO:0007669"/>
    <property type="project" value="UniProtKB-UniRule"/>
</dbReference>
<dbReference type="OrthoDB" id="9795347at2"/>
<evidence type="ECO:0000256" key="14">
    <source>
        <dbReference type="PIRSR" id="PIRSR606262-3"/>
    </source>
</evidence>
<evidence type="ECO:0000256" key="13">
    <source>
        <dbReference type="PIRSR" id="PIRSR606262-2"/>
    </source>
</evidence>
<proteinExistence type="inferred from homology"/>
<dbReference type="Pfam" id="PF00383">
    <property type="entry name" value="dCMP_cyt_deam_1"/>
    <property type="match status" value="1"/>
</dbReference>
<evidence type="ECO:0000256" key="6">
    <source>
        <dbReference type="ARBA" id="ARBA00022723"/>
    </source>
</evidence>
<dbReference type="GO" id="GO:0005829">
    <property type="term" value="C:cytosol"/>
    <property type="evidence" value="ECO:0007669"/>
    <property type="project" value="TreeGrafter"/>
</dbReference>
<sequence length="142" mass="15808">MKELTGKIKLTEKEISDYIDEANETLDRAYVPYSKFPVAALLIDQNGKKFKGVNVENASYGVGICAERNVIPTAVTEGMKKIKLLIVTGGTPEPISPCGACRQFISEFSDKDTVIILTNRDKKYKIWSIDELLPYSFGPEDL</sequence>
<dbReference type="CDD" id="cd01283">
    <property type="entry name" value="cytidine_deaminase"/>
    <property type="match status" value="1"/>
</dbReference>
<evidence type="ECO:0000256" key="1">
    <source>
        <dbReference type="ARBA" id="ARBA00001947"/>
    </source>
</evidence>
<dbReference type="SUPFAM" id="SSF53927">
    <property type="entry name" value="Cytidine deaminase-like"/>
    <property type="match status" value="1"/>
</dbReference>
<feature type="active site" description="Proton donor" evidence="12">
    <location>
        <position position="67"/>
    </location>
</feature>
<dbReference type="AlphaFoldDB" id="A0A510JB74"/>
<reference evidence="18 19" key="1">
    <citation type="submission" date="2019-07" db="EMBL/GenBank/DDBJ databases">
        <title>Complete Genome Sequence of Leptotrichia goodfellowii Strain JCM 16774.</title>
        <authorList>
            <person name="Watanabe S."/>
            <person name="Cui L."/>
        </authorList>
    </citation>
    <scope>NUCLEOTIDE SEQUENCE [LARGE SCALE GENOMIC DNA]</scope>
    <source>
        <strain evidence="18 19">JCM16774</strain>
    </source>
</reference>
<dbReference type="InterPro" id="IPR050202">
    <property type="entry name" value="Cyt/Deoxycyt_deaminase"/>
</dbReference>
<evidence type="ECO:0000256" key="4">
    <source>
        <dbReference type="ARBA" id="ARBA00012783"/>
    </source>
</evidence>
<dbReference type="Gene3D" id="3.40.140.10">
    <property type="entry name" value="Cytidine Deaminase, domain 2"/>
    <property type="match status" value="1"/>
</dbReference>
<evidence type="ECO:0000313" key="19">
    <source>
        <dbReference type="Proteomes" id="UP000321606"/>
    </source>
</evidence>
<evidence type="ECO:0000256" key="3">
    <source>
        <dbReference type="ARBA" id="ARBA00006576"/>
    </source>
</evidence>
<dbReference type="InterPro" id="IPR002125">
    <property type="entry name" value="CMP_dCMP_dom"/>
</dbReference>
<feature type="binding site" evidence="14">
    <location>
        <position position="101"/>
    </location>
    <ligand>
        <name>Zn(2+)</name>
        <dbReference type="ChEBI" id="CHEBI:29105"/>
        <note>catalytic</note>
    </ligand>
</feature>
<feature type="domain" description="CMP/dCMP-type deaminase" evidence="17">
    <location>
        <begin position="13"/>
        <end position="140"/>
    </location>
</feature>
<dbReference type="PROSITE" id="PS00903">
    <property type="entry name" value="CYT_DCMP_DEAMINASES_1"/>
    <property type="match status" value="1"/>
</dbReference>
<keyword evidence="7 15" id="KW-0378">Hydrolase</keyword>
<evidence type="ECO:0000313" key="18">
    <source>
        <dbReference type="EMBL" id="BBM36424.1"/>
    </source>
</evidence>